<evidence type="ECO:0000313" key="3">
    <source>
        <dbReference type="Proteomes" id="UP000026961"/>
    </source>
</evidence>
<evidence type="ECO:0000313" key="2">
    <source>
        <dbReference type="EnsemblPlants" id="OGLUM01G21310.2"/>
    </source>
</evidence>
<organism evidence="2">
    <name type="scientific">Oryza glumipatula</name>
    <dbReference type="NCBI Taxonomy" id="40148"/>
    <lineage>
        <taxon>Eukaryota</taxon>
        <taxon>Viridiplantae</taxon>
        <taxon>Streptophyta</taxon>
        <taxon>Embryophyta</taxon>
        <taxon>Tracheophyta</taxon>
        <taxon>Spermatophyta</taxon>
        <taxon>Magnoliopsida</taxon>
        <taxon>Liliopsida</taxon>
        <taxon>Poales</taxon>
        <taxon>Poaceae</taxon>
        <taxon>BOP clade</taxon>
        <taxon>Oryzoideae</taxon>
        <taxon>Oryzeae</taxon>
        <taxon>Oryzinae</taxon>
        <taxon>Oryza</taxon>
    </lineage>
</organism>
<dbReference type="EnsemblPlants" id="OGLUM01G21310.2">
    <property type="protein sequence ID" value="OGLUM01G21310.2"/>
    <property type="gene ID" value="OGLUM01G21310"/>
</dbReference>
<name>A0A0D9Y9T6_9ORYZ</name>
<feature type="region of interest" description="Disordered" evidence="1">
    <location>
        <begin position="90"/>
        <end position="109"/>
    </location>
</feature>
<dbReference type="Proteomes" id="UP000026961">
    <property type="component" value="Chromosome 1"/>
</dbReference>
<reference evidence="2" key="3">
    <citation type="submission" date="2018-05" db="EMBL/GenBank/DDBJ databases">
        <title>OgluRS3 (Oryza glumaepatula Reference Sequence Version 3).</title>
        <authorList>
            <person name="Zhang J."/>
            <person name="Kudrna D."/>
            <person name="Lee S."/>
            <person name="Talag J."/>
            <person name="Welchert J."/>
            <person name="Wing R.A."/>
        </authorList>
    </citation>
    <scope>NUCLEOTIDE SEQUENCE [LARGE SCALE GENOMIC DNA]</scope>
</reference>
<dbReference type="AlphaFoldDB" id="A0A0D9Y9T6"/>
<protein>
    <submittedName>
        <fullName evidence="2">Uncharacterized protein</fullName>
    </submittedName>
</protein>
<proteinExistence type="predicted"/>
<evidence type="ECO:0000256" key="1">
    <source>
        <dbReference type="SAM" id="MobiDB-lite"/>
    </source>
</evidence>
<accession>A0A0D9Y9T6</accession>
<dbReference type="HOGENOM" id="CLU_162954_0_0_1"/>
<feature type="compositionally biased region" description="Basic and acidic residues" evidence="1">
    <location>
        <begin position="97"/>
        <end position="109"/>
    </location>
</feature>
<reference evidence="2" key="2">
    <citation type="submission" date="2015-04" db="UniProtKB">
        <authorList>
            <consortium name="EnsemblPlants"/>
        </authorList>
    </citation>
    <scope>IDENTIFICATION</scope>
</reference>
<keyword evidence="3" id="KW-1185">Reference proteome</keyword>
<reference evidence="2" key="1">
    <citation type="submission" date="2013-08" db="EMBL/GenBank/DDBJ databases">
        <title>Oryza genome evolution.</title>
        <authorList>
            <person name="Wing R.A."/>
            <person name="Panaud O."/>
            <person name="Oliveira A.C."/>
        </authorList>
    </citation>
    <scope>NUCLEOTIDE SEQUENCE</scope>
</reference>
<sequence length="137" mass="15775">MRRHLNTVKNNANATAEFSTQSKAHCIIKLNCCRGSQIMKGAHKRYHKLCWLWCYPSLFRNRDTEWHHAFYGSWMCSSTVLISEGDAVSDGVRTRHKGNDQVNRMDHDQRQRVSCAMGRESPLLSPPTCRWSHAPSS</sequence>
<dbReference type="Gramene" id="OGLUM01G21310.2">
    <property type="protein sequence ID" value="OGLUM01G21310.2"/>
    <property type="gene ID" value="OGLUM01G21310"/>
</dbReference>